<dbReference type="InterPro" id="IPR015424">
    <property type="entry name" value="PyrdxlP-dep_Trfase"/>
</dbReference>
<feature type="active site" description="Proton acceptor" evidence="1">
    <location>
        <position position="186"/>
    </location>
</feature>
<dbReference type="EMBL" id="ADLK01000047">
    <property type="protein sequence ID" value="KMW13027.1"/>
    <property type="molecule type" value="Genomic_DNA"/>
</dbReference>
<sequence length="382" mass="42282">MKVNFYGRCHGEAESRYVNNCLSSDLETDGFIMNMVINKWNMLFPGTNPLFTTSCTTALETAVGCLGLKQGDEVILPSFNFPSAANAVLLHGGVPVFCDIDQETQNISVRDMARKIGPRTRAVVAVHYAGVSCPMEELLAAAGDAGIALIEDAAQGIGAFYTGRDDQRHALGTMGDFGAISFHHTKNLTCGEGGVLMTGDQKLYEKAGQYRLHGTNRSMYLRGEVDRYTWNMPGSCTAMGELPAAMLASQLEILERVTLKRREIAQGYRERLTALDKGGTIRLMGIPKYAGYNGHIFYLRFEHERQRNLVREFLLKNGVECRTHYVPLHMSPQGAAMGYKEQDLKESAKCSCTLLRLPIHGLMTMEQVEYTTDMVIRACTGH</sequence>
<evidence type="ECO:0000256" key="2">
    <source>
        <dbReference type="PIRSR" id="PIRSR000390-2"/>
    </source>
</evidence>
<feature type="modified residue" description="N6-(pyridoxal phosphate)lysine" evidence="2">
    <location>
        <position position="186"/>
    </location>
</feature>
<dbReference type="GeneID" id="93164985"/>
<accession>A0A0J9BJ83</accession>
<keyword evidence="2 3" id="KW-0663">Pyridoxal phosphate</keyword>
<dbReference type="GO" id="GO:0030170">
    <property type="term" value="F:pyridoxal phosphate binding"/>
    <property type="evidence" value="ECO:0007669"/>
    <property type="project" value="TreeGrafter"/>
</dbReference>
<evidence type="ECO:0000313" key="5">
    <source>
        <dbReference type="Proteomes" id="UP000037392"/>
    </source>
</evidence>
<dbReference type="OrthoDB" id="9810913at2"/>
<dbReference type="RefSeq" id="WP_007870690.1">
    <property type="nucleotide sequence ID" value="NZ_KQ235885.1"/>
</dbReference>
<comment type="caution">
    <text evidence="4">The sequence shown here is derived from an EMBL/GenBank/DDBJ whole genome shotgun (WGS) entry which is preliminary data.</text>
</comment>
<evidence type="ECO:0008006" key="6">
    <source>
        <dbReference type="Google" id="ProtNLM"/>
    </source>
</evidence>
<organism evidence="4 5">
    <name type="scientific">[Clostridium] citroniae WAL-19142</name>
    <dbReference type="NCBI Taxonomy" id="742734"/>
    <lineage>
        <taxon>Bacteria</taxon>
        <taxon>Bacillati</taxon>
        <taxon>Bacillota</taxon>
        <taxon>Clostridia</taxon>
        <taxon>Lachnospirales</taxon>
        <taxon>Lachnospiraceae</taxon>
        <taxon>Enterocloster</taxon>
    </lineage>
</organism>
<dbReference type="Gene3D" id="3.40.640.10">
    <property type="entry name" value="Type I PLP-dependent aspartate aminotransferase-like (Major domain)"/>
    <property type="match status" value="1"/>
</dbReference>
<dbReference type="PANTHER" id="PTHR30244">
    <property type="entry name" value="TRANSAMINASE"/>
    <property type="match status" value="1"/>
</dbReference>
<dbReference type="PANTHER" id="PTHR30244:SF34">
    <property type="entry name" value="DTDP-4-AMINO-4,6-DIDEOXYGALACTOSE TRANSAMINASE"/>
    <property type="match status" value="1"/>
</dbReference>
<dbReference type="GO" id="GO:0000271">
    <property type="term" value="P:polysaccharide biosynthetic process"/>
    <property type="evidence" value="ECO:0007669"/>
    <property type="project" value="TreeGrafter"/>
</dbReference>
<dbReference type="PIRSF" id="PIRSF000390">
    <property type="entry name" value="PLP_StrS"/>
    <property type="match status" value="1"/>
</dbReference>
<gene>
    <name evidence="4" type="ORF">HMPREF9470_05199</name>
</gene>
<evidence type="ECO:0000256" key="1">
    <source>
        <dbReference type="PIRSR" id="PIRSR000390-1"/>
    </source>
</evidence>
<dbReference type="PATRIC" id="fig|742734.4.peg.5560"/>
<dbReference type="Proteomes" id="UP000037392">
    <property type="component" value="Unassembled WGS sequence"/>
</dbReference>
<dbReference type="InterPro" id="IPR015421">
    <property type="entry name" value="PyrdxlP-dep_Trfase_major"/>
</dbReference>
<evidence type="ECO:0000313" key="4">
    <source>
        <dbReference type="EMBL" id="KMW13027.1"/>
    </source>
</evidence>
<dbReference type="CDD" id="cd00616">
    <property type="entry name" value="AHBA_syn"/>
    <property type="match status" value="1"/>
</dbReference>
<reference evidence="4 5" key="1">
    <citation type="submission" date="2011-04" db="EMBL/GenBank/DDBJ databases">
        <title>The Genome Sequence of Clostridium citroniae WAL-19142.</title>
        <authorList>
            <consortium name="The Broad Institute Genome Sequencing Platform"/>
            <person name="Earl A."/>
            <person name="Ward D."/>
            <person name="Feldgarden M."/>
            <person name="Gevers D."/>
            <person name="Warren Y.A."/>
            <person name="Tyrrell K.L."/>
            <person name="Citron D.M."/>
            <person name="Goldstein E.J."/>
            <person name="Daigneault M."/>
            <person name="Allen-Vercoe E."/>
            <person name="Young S.K."/>
            <person name="Zeng Q."/>
            <person name="Gargeya S."/>
            <person name="Fitzgerald M."/>
            <person name="Haas B."/>
            <person name="Abouelleil A."/>
            <person name="Alvarado L."/>
            <person name="Arachchi H.M."/>
            <person name="Berlin A."/>
            <person name="Brown A."/>
            <person name="Chapman S.B."/>
            <person name="Chen Z."/>
            <person name="Dunbar C."/>
            <person name="Freedman E."/>
            <person name="Gearin G."/>
            <person name="Gellesch M."/>
            <person name="Goldberg J."/>
            <person name="Griggs A."/>
            <person name="Gujja S."/>
            <person name="Heilman E.R."/>
            <person name="Heiman D."/>
            <person name="Howarth C."/>
            <person name="Larson L."/>
            <person name="Lui A."/>
            <person name="MacDonald P.J."/>
            <person name="Mehta T."/>
            <person name="Montmayeur A."/>
            <person name="Murphy C."/>
            <person name="Neiman D."/>
            <person name="Pearson M."/>
            <person name="Priest M."/>
            <person name="Roberts A."/>
            <person name="Saif S."/>
            <person name="Shea T."/>
            <person name="Shenoy N."/>
            <person name="Sisk P."/>
            <person name="Stolte C."/>
            <person name="Sykes S."/>
            <person name="White J."/>
            <person name="Yandava C."/>
            <person name="Wortman J."/>
            <person name="Nusbaum C."/>
            <person name="Birren B."/>
        </authorList>
    </citation>
    <scope>NUCLEOTIDE SEQUENCE [LARGE SCALE GENOMIC DNA]</scope>
    <source>
        <strain evidence="4 5">WAL-19142</strain>
    </source>
</reference>
<dbReference type="GO" id="GO:0019180">
    <property type="term" value="F:dTDP-4-amino-4,6-dideoxygalactose transaminase activity"/>
    <property type="evidence" value="ECO:0007669"/>
    <property type="project" value="TreeGrafter"/>
</dbReference>
<dbReference type="InterPro" id="IPR000653">
    <property type="entry name" value="DegT/StrS_aminotransferase"/>
</dbReference>
<evidence type="ECO:0000256" key="3">
    <source>
        <dbReference type="RuleBase" id="RU004508"/>
    </source>
</evidence>
<dbReference type="Pfam" id="PF01041">
    <property type="entry name" value="DegT_DnrJ_EryC1"/>
    <property type="match status" value="1"/>
</dbReference>
<comment type="similarity">
    <text evidence="3">Belongs to the DegT/DnrJ/EryC1 family.</text>
</comment>
<name>A0A0J9BJ83_9FIRM</name>
<dbReference type="AlphaFoldDB" id="A0A0J9BJ83"/>
<dbReference type="Gene3D" id="3.90.1150.10">
    <property type="entry name" value="Aspartate Aminotransferase, domain 1"/>
    <property type="match status" value="1"/>
</dbReference>
<protein>
    <recommendedName>
        <fullName evidence="6">Lipopolysaccharide biosynthesis protein rffA</fullName>
    </recommendedName>
</protein>
<dbReference type="InterPro" id="IPR015422">
    <property type="entry name" value="PyrdxlP-dep_Trfase_small"/>
</dbReference>
<proteinExistence type="inferred from homology"/>
<dbReference type="SUPFAM" id="SSF53383">
    <property type="entry name" value="PLP-dependent transferases"/>
    <property type="match status" value="1"/>
</dbReference>